<dbReference type="EMBL" id="JAAIUW010000013">
    <property type="protein sequence ID" value="KAF7804894.1"/>
    <property type="molecule type" value="Genomic_DNA"/>
</dbReference>
<keyword evidence="3" id="KW-1185">Reference proteome</keyword>
<evidence type="ECO:0000256" key="1">
    <source>
        <dbReference type="SAM" id="MobiDB-lite"/>
    </source>
</evidence>
<protein>
    <submittedName>
        <fullName evidence="2">Uncharacterized protein</fullName>
    </submittedName>
</protein>
<proteinExistence type="predicted"/>
<feature type="region of interest" description="Disordered" evidence="1">
    <location>
        <begin position="1"/>
        <end position="26"/>
    </location>
</feature>
<organism evidence="2 3">
    <name type="scientific">Senna tora</name>
    <dbReference type="NCBI Taxonomy" id="362788"/>
    <lineage>
        <taxon>Eukaryota</taxon>
        <taxon>Viridiplantae</taxon>
        <taxon>Streptophyta</taxon>
        <taxon>Embryophyta</taxon>
        <taxon>Tracheophyta</taxon>
        <taxon>Spermatophyta</taxon>
        <taxon>Magnoliopsida</taxon>
        <taxon>eudicotyledons</taxon>
        <taxon>Gunneridae</taxon>
        <taxon>Pentapetalae</taxon>
        <taxon>rosids</taxon>
        <taxon>fabids</taxon>
        <taxon>Fabales</taxon>
        <taxon>Fabaceae</taxon>
        <taxon>Caesalpinioideae</taxon>
        <taxon>Cassia clade</taxon>
        <taxon>Senna</taxon>
    </lineage>
</organism>
<sequence length="26" mass="2962">MHVMKSKTEEPHLVSGKQKDKATSHK</sequence>
<dbReference type="AlphaFoldDB" id="A0A834SJK9"/>
<dbReference type="Proteomes" id="UP000634136">
    <property type="component" value="Unassembled WGS sequence"/>
</dbReference>
<name>A0A834SJK9_9FABA</name>
<evidence type="ECO:0000313" key="3">
    <source>
        <dbReference type="Proteomes" id="UP000634136"/>
    </source>
</evidence>
<gene>
    <name evidence="2" type="ORF">G2W53_044005</name>
</gene>
<accession>A0A834SJK9</accession>
<evidence type="ECO:0000313" key="2">
    <source>
        <dbReference type="EMBL" id="KAF7804894.1"/>
    </source>
</evidence>
<comment type="caution">
    <text evidence="2">The sequence shown here is derived from an EMBL/GenBank/DDBJ whole genome shotgun (WGS) entry which is preliminary data.</text>
</comment>
<reference evidence="2" key="1">
    <citation type="submission" date="2020-09" db="EMBL/GenBank/DDBJ databases">
        <title>Genome-Enabled Discovery of Anthraquinone Biosynthesis in Senna tora.</title>
        <authorList>
            <person name="Kang S.-H."/>
            <person name="Pandey R.P."/>
            <person name="Lee C.-M."/>
            <person name="Sim J.-S."/>
            <person name="Jeong J.-T."/>
            <person name="Choi B.-S."/>
            <person name="Jung M."/>
            <person name="Ginzburg D."/>
            <person name="Zhao K."/>
            <person name="Won S.Y."/>
            <person name="Oh T.-J."/>
            <person name="Yu Y."/>
            <person name="Kim N.-H."/>
            <person name="Lee O.R."/>
            <person name="Lee T.-H."/>
            <person name="Bashyal P."/>
            <person name="Kim T.-S."/>
            <person name="Lee W.-H."/>
            <person name="Kawkins C."/>
            <person name="Kim C.-K."/>
            <person name="Kim J.S."/>
            <person name="Ahn B.O."/>
            <person name="Rhee S.Y."/>
            <person name="Sohng J.K."/>
        </authorList>
    </citation>
    <scope>NUCLEOTIDE SEQUENCE</scope>
    <source>
        <tissue evidence="2">Leaf</tissue>
    </source>
</reference>